<dbReference type="PROSITE" id="PS00136">
    <property type="entry name" value="SUBTILASE_ASP"/>
    <property type="match status" value="1"/>
</dbReference>
<evidence type="ECO:0000313" key="15">
    <source>
        <dbReference type="EMBL" id="MDT0319813.1"/>
    </source>
</evidence>
<evidence type="ECO:0000256" key="13">
    <source>
        <dbReference type="SAM" id="SignalP"/>
    </source>
</evidence>
<evidence type="ECO:0000256" key="1">
    <source>
        <dbReference type="ARBA" id="ARBA00004162"/>
    </source>
</evidence>
<dbReference type="InterPro" id="IPR015500">
    <property type="entry name" value="Peptidase_S8_subtilisin-rel"/>
</dbReference>
<dbReference type="Proteomes" id="UP001183420">
    <property type="component" value="Unassembled WGS sequence"/>
</dbReference>
<dbReference type="EMBL" id="JAVREM010000017">
    <property type="protein sequence ID" value="MDT0319813.1"/>
    <property type="molecule type" value="Genomic_DNA"/>
</dbReference>
<accession>A0ABU2LRZ3</accession>
<evidence type="ECO:0000256" key="5">
    <source>
        <dbReference type="ARBA" id="ARBA00022692"/>
    </source>
</evidence>
<dbReference type="RefSeq" id="WP_311599315.1">
    <property type="nucleotide sequence ID" value="NZ_JAVREM010000017.1"/>
</dbReference>
<evidence type="ECO:0000256" key="9">
    <source>
        <dbReference type="ARBA" id="ARBA00023136"/>
    </source>
</evidence>
<evidence type="ECO:0000256" key="2">
    <source>
        <dbReference type="ARBA" id="ARBA00011073"/>
    </source>
</evidence>
<keyword evidence="6 10" id="KW-0378">Hydrolase</keyword>
<evidence type="ECO:0000256" key="3">
    <source>
        <dbReference type="ARBA" id="ARBA00022475"/>
    </source>
</evidence>
<keyword evidence="7 10" id="KW-0720">Serine protease</keyword>
<feature type="chain" id="PRO_5046117804" evidence="13">
    <location>
        <begin position="33"/>
        <end position="419"/>
    </location>
</feature>
<organism evidence="15 16">
    <name type="scientific">Streptomyces millisiae</name>
    <dbReference type="NCBI Taxonomy" id="3075542"/>
    <lineage>
        <taxon>Bacteria</taxon>
        <taxon>Bacillati</taxon>
        <taxon>Actinomycetota</taxon>
        <taxon>Actinomycetes</taxon>
        <taxon>Kitasatosporales</taxon>
        <taxon>Streptomycetaceae</taxon>
        <taxon>Streptomyces</taxon>
    </lineage>
</organism>
<feature type="transmembrane region" description="Helical" evidence="12">
    <location>
        <begin position="367"/>
        <end position="393"/>
    </location>
</feature>
<keyword evidence="3" id="KW-1003">Cell membrane</keyword>
<evidence type="ECO:0000256" key="10">
    <source>
        <dbReference type="PROSITE-ProRule" id="PRU01240"/>
    </source>
</evidence>
<protein>
    <submittedName>
        <fullName evidence="15">Type VII secretion-associated serine protease mycosin</fullName>
    </submittedName>
</protein>
<keyword evidence="16" id="KW-1185">Reference proteome</keyword>
<name>A0ABU2LRZ3_9ACTN</name>
<evidence type="ECO:0000256" key="7">
    <source>
        <dbReference type="ARBA" id="ARBA00022825"/>
    </source>
</evidence>
<dbReference type="GO" id="GO:0006508">
    <property type="term" value="P:proteolysis"/>
    <property type="evidence" value="ECO:0007669"/>
    <property type="project" value="UniProtKB-KW"/>
</dbReference>
<dbReference type="PRINTS" id="PR00723">
    <property type="entry name" value="SUBTILISIN"/>
</dbReference>
<evidence type="ECO:0000256" key="11">
    <source>
        <dbReference type="SAM" id="MobiDB-lite"/>
    </source>
</evidence>
<dbReference type="PANTHER" id="PTHR43806">
    <property type="entry name" value="PEPTIDASE S8"/>
    <property type="match status" value="1"/>
</dbReference>
<feature type="domain" description="Peptidase S8/S53" evidence="14">
    <location>
        <begin position="57"/>
        <end position="320"/>
    </location>
</feature>
<dbReference type="PANTHER" id="PTHR43806:SF11">
    <property type="entry name" value="CEREVISIN-RELATED"/>
    <property type="match status" value="1"/>
</dbReference>
<dbReference type="SUPFAM" id="SSF52743">
    <property type="entry name" value="Subtilisin-like"/>
    <property type="match status" value="1"/>
</dbReference>
<dbReference type="InterPro" id="IPR023834">
    <property type="entry name" value="T7SS_pept_S8A_mycosin"/>
</dbReference>
<dbReference type="Gene3D" id="3.40.50.200">
    <property type="entry name" value="Peptidase S8/S53 domain"/>
    <property type="match status" value="1"/>
</dbReference>
<keyword evidence="13" id="KW-0732">Signal</keyword>
<comment type="similarity">
    <text evidence="2 10">Belongs to the peptidase S8 family.</text>
</comment>
<feature type="signal peptide" evidence="13">
    <location>
        <begin position="1"/>
        <end position="32"/>
    </location>
</feature>
<comment type="subcellular location">
    <subcellularLocation>
        <location evidence="1">Cell membrane</location>
        <topology evidence="1">Single-pass membrane protein</topology>
    </subcellularLocation>
</comment>
<dbReference type="Pfam" id="PF00082">
    <property type="entry name" value="Peptidase_S8"/>
    <property type="match status" value="1"/>
</dbReference>
<evidence type="ECO:0000313" key="16">
    <source>
        <dbReference type="Proteomes" id="UP001183420"/>
    </source>
</evidence>
<feature type="active site" description="Charge relay system" evidence="10">
    <location>
        <position position="101"/>
    </location>
</feature>
<dbReference type="InterPro" id="IPR023827">
    <property type="entry name" value="Peptidase_S8_Asp-AS"/>
</dbReference>
<feature type="active site" description="Charge relay system" evidence="10">
    <location>
        <position position="66"/>
    </location>
</feature>
<comment type="caution">
    <text evidence="15">The sequence shown here is derived from an EMBL/GenBank/DDBJ whole genome shotgun (WGS) entry which is preliminary data.</text>
</comment>
<proteinExistence type="inferred from homology"/>
<dbReference type="InterPro" id="IPR000209">
    <property type="entry name" value="Peptidase_S8/S53_dom"/>
</dbReference>
<dbReference type="NCBIfam" id="TIGR03921">
    <property type="entry name" value="T7SS_mycosin"/>
    <property type="match status" value="1"/>
</dbReference>
<evidence type="ECO:0000256" key="6">
    <source>
        <dbReference type="ARBA" id="ARBA00022801"/>
    </source>
</evidence>
<keyword evidence="5 12" id="KW-0812">Transmembrane</keyword>
<evidence type="ECO:0000256" key="12">
    <source>
        <dbReference type="SAM" id="Phobius"/>
    </source>
</evidence>
<evidence type="ECO:0000259" key="14">
    <source>
        <dbReference type="Pfam" id="PF00082"/>
    </source>
</evidence>
<evidence type="ECO:0000256" key="4">
    <source>
        <dbReference type="ARBA" id="ARBA00022670"/>
    </source>
</evidence>
<gene>
    <name evidence="15" type="primary">mycP</name>
    <name evidence="15" type="ORF">RNC47_15850</name>
</gene>
<dbReference type="InterPro" id="IPR036852">
    <property type="entry name" value="Peptidase_S8/S53_dom_sf"/>
</dbReference>
<sequence>MTFPRRLPALALTLGALVATQLLPGAAPTAHADSIRDQQQWALDAINASEAWEFTRGDGITVAVLDTGVDAGHPDLAGAVRQGRDLVGMGAEPGDPTWAAHGTAMAGIIAGRGHGAGRGSGVVGVAPQAEILPVRVLLEDDDPARDEAREARAGAVAEGIRWAADEGADVINLSLGDDSESAHPDPEEDAAVRYALARGAVVIASAGNGGERGDPVSYPAGYPGVIAVAAVDRTGGPAEFSTRRWYATLSAPGKDVIVADPDGRYYAGWGTSAAAAFVSGTVALMLAANPELTPAQVRRVLTETAQQPPEGGRNDAVGAGVVDAAAAIRAGAELTGRQLAPAAGPYDEEYFGPGPREVRDGSGGTAWLAPTAGALGVILLGVAGALGGVAGRARALLGDRLRRSGPAFGSRSSWPPDPS</sequence>
<evidence type="ECO:0000256" key="8">
    <source>
        <dbReference type="ARBA" id="ARBA00022989"/>
    </source>
</evidence>
<keyword evidence="4 10" id="KW-0645">Protease</keyword>
<keyword evidence="9 12" id="KW-0472">Membrane</keyword>
<feature type="region of interest" description="Disordered" evidence="11">
    <location>
        <begin position="343"/>
        <end position="363"/>
    </location>
</feature>
<dbReference type="InterPro" id="IPR050131">
    <property type="entry name" value="Peptidase_S8_subtilisin-like"/>
</dbReference>
<feature type="active site" description="Charge relay system" evidence="10">
    <location>
        <position position="272"/>
    </location>
</feature>
<keyword evidence="8 12" id="KW-1133">Transmembrane helix</keyword>
<reference evidence="16" key="1">
    <citation type="submission" date="2023-07" db="EMBL/GenBank/DDBJ databases">
        <title>30 novel species of actinomycetes from the DSMZ collection.</title>
        <authorList>
            <person name="Nouioui I."/>
        </authorList>
    </citation>
    <scope>NUCLEOTIDE SEQUENCE [LARGE SCALE GENOMIC DNA]</scope>
    <source>
        <strain evidence="16">DSM 44918</strain>
    </source>
</reference>
<dbReference type="PROSITE" id="PS51892">
    <property type="entry name" value="SUBTILASE"/>
    <property type="match status" value="1"/>
</dbReference>
<dbReference type="GO" id="GO:0008233">
    <property type="term" value="F:peptidase activity"/>
    <property type="evidence" value="ECO:0007669"/>
    <property type="project" value="UniProtKB-KW"/>
</dbReference>